<dbReference type="AlphaFoldDB" id="A0A9N8F4R9"/>
<reference evidence="5" key="1">
    <citation type="submission" date="2020-06" db="EMBL/GenBank/DDBJ databases">
        <authorList>
            <consortium name="Plant Systems Biology data submission"/>
        </authorList>
    </citation>
    <scope>NUCLEOTIDE SEQUENCE</scope>
    <source>
        <strain evidence="5">D6</strain>
    </source>
</reference>
<dbReference type="SUPFAM" id="SSF47473">
    <property type="entry name" value="EF-hand"/>
    <property type="match status" value="1"/>
</dbReference>
<feature type="transmembrane region" description="Helical" evidence="3">
    <location>
        <begin position="187"/>
        <end position="211"/>
    </location>
</feature>
<evidence type="ECO:0000313" key="6">
    <source>
        <dbReference type="Proteomes" id="UP001153069"/>
    </source>
</evidence>
<gene>
    <name evidence="5" type="ORF">SEMRO_2974_G341290.1</name>
</gene>
<feature type="compositionally biased region" description="Polar residues" evidence="2">
    <location>
        <begin position="46"/>
        <end position="66"/>
    </location>
</feature>
<name>A0A9N8F4R9_9STRA</name>
<organism evidence="5 6">
    <name type="scientific">Seminavis robusta</name>
    <dbReference type="NCBI Taxonomy" id="568900"/>
    <lineage>
        <taxon>Eukaryota</taxon>
        <taxon>Sar</taxon>
        <taxon>Stramenopiles</taxon>
        <taxon>Ochrophyta</taxon>
        <taxon>Bacillariophyta</taxon>
        <taxon>Bacillariophyceae</taxon>
        <taxon>Bacillariophycidae</taxon>
        <taxon>Naviculales</taxon>
        <taxon>Naviculaceae</taxon>
        <taxon>Seminavis</taxon>
    </lineage>
</organism>
<keyword evidence="1" id="KW-0106">Calcium</keyword>
<evidence type="ECO:0000256" key="2">
    <source>
        <dbReference type="SAM" id="MobiDB-lite"/>
    </source>
</evidence>
<dbReference type="PROSITE" id="PS50222">
    <property type="entry name" value="EF_HAND_2"/>
    <property type="match status" value="2"/>
</dbReference>
<feature type="domain" description="EF-hand" evidence="4">
    <location>
        <begin position="321"/>
        <end position="356"/>
    </location>
</feature>
<keyword evidence="3" id="KW-1133">Transmembrane helix</keyword>
<dbReference type="InterPro" id="IPR011992">
    <property type="entry name" value="EF-hand-dom_pair"/>
</dbReference>
<dbReference type="InterPro" id="IPR018247">
    <property type="entry name" value="EF_Hand_1_Ca_BS"/>
</dbReference>
<feature type="region of interest" description="Disordered" evidence="2">
    <location>
        <begin position="1"/>
        <end position="159"/>
    </location>
</feature>
<keyword evidence="3" id="KW-0472">Membrane</keyword>
<dbReference type="PROSITE" id="PS00018">
    <property type="entry name" value="EF_HAND_1"/>
    <property type="match status" value="2"/>
</dbReference>
<dbReference type="Gene3D" id="1.10.238.10">
    <property type="entry name" value="EF-hand"/>
    <property type="match status" value="1"/>
</dbReference>
<keyword evidence="3" id="KW-0812">Transmembrane</keyword>
<evidence type="ECO:0000259" key="4">
    <source>
        <dbReference type="PROSITE" id="PS50222"/>
    </source>
</evidence>
<feature type="transmembrane region" description="Helical" evidence="3">
    <location>
        <begin position="217"/>
        <end position="241"/>
    </location>
</feature>
<proteinExistence type="predicted"/>
<feature type="compositionally biased region" description="Basic and acidic residues" evidence="2">
    <location>
        <begin position="92"/>
        <end position="101"/>
    </location>
</feature>
<dbReference type="EMBL" id="CAICTM010002972">
    <property type="protein sequence ID" value="CAB9530645.1"/>
    <property type="molecule type" value="Genomic_DNA"/>
</dbReference>
<dbReference type="CDD" id="cd00051">
    <property type="entry name" value="EFh"/>
    <property type="match status" value="1"/>
</dbReference>
<dbReference type="Pfam" id="PF13499">
    <property type="entry name" value="EF-hand_7"/>
    <property type="match status" value="1"/>
</dbReference>
<evidence type="ECO:0000313" key="5">
    <source>
        <dbReference type="EMBL" id="CAB9530645.1"/>
    </source>
</evidence>
<feature type="compositionally biased region" description="Basic and acidic residues" evidence="2">
    <location>
        <begin position="129"/>
        <end position="138"/>
    </location>
</feature>
<evidence type="ECO:0000256" key="3">
    <source>
        <dbReference type="SAM" id="Phobius"/>
    </source>
</evidence>
<accession>A0A9N8F4R9</accession>
<feature type="compositionally biased region" description="Polar residues" evidence="2">
    <location>
        <begin position="13"/>
        <end position="35"/>
    </location>
</feature>
<feature type="transmembrane region" description="Helical" evidence="3">
    <location>
        <begin position="289"/>
        <end position="308"/>
    </location>
</feature>
<dbReference type="SMART" id="SM00054">
    <property type="entry name" value="EFh"/>
    <property type="match status" value="2"/>
</dbReference>
<feature type="transmembrane region" description="Helical" evidence="3">
    <location>
        <begin position="262"/>
        <end position="283"/>
    </location>
</feature>
<dbReference type="GO" id="GO:0005509">
    <property type="term" value="F:calcium ion binding"/>
    <property type="evidence" value="ECO:0007669"/>
    <property type="project" value="InterPro"/>
</dbReference>
<evidence type="ECO:0000256" key="1">
    <source>
        <dbReference type="ARBA" id="ARBA00022837"/>
    </source>
</evidence>
<protein>
    <recommendedName>
        <fullName evidence="4">EF-hand domain-containing protein</fullName>
    </recommendedName>
</protein>
<comment type="caution">
    <text evidence="5">The sequence shown here is derived from an EMBL/GenBank/DDBJ whole genome shotgun (WGS) entry which is preliminary data.</text>
</comment>
<dbReference type="OrthoDB" id="42296at2759"/>
<keyword evidence="6" id="KW-1185">Reference proteome</keyword>
<dbReference type="InterPro" id="IPR002048">
    <property type="entry name" value="EF_hand_dom"/>
</dbReference>
<feature type="domain" description="EF-hand" evidence="4">
    <location>
        <begin position="357"/>
        <end position="392"/>
    </location>
</feature>
<sequence length="410" mass="45775">MGLFSKKSKNSEQKSTTVPKKTLSPVSSSTNSRYVSPTLEKIPSDLSKNQVPSSPRATRQTTSSSLRALPPSPNRIQSPYAQKDEADPEMMSVEKEDKPSVTEDIVAASTSESHTDEEEDEEMVMVRPRNGESEKRDDDVSDVNPVDTGDEQSEMVYGTSKNNSSHLNSLFNGHLMKWKFDAEEGPGYIRIPAFLSGLGLIGTTTAALVLYPVTWTISSIVISVFVYIIAIAVVVLDGRFLSYSPLSIRAHLRNVITRHFGIFRYLWGRGILYLAGAVLSASLMIHMTMISGAVMFLVSVLAIFVGSYSSRKFAALRHSLSDESFLLLEFSNVDYDDDGYINPSEFASLLTSLGMELDDRYCLKAFNSMDTDHDRRISFEEFCHWWSQGYIERGRKPAADGDEESYHRFV</sequence>
<dbReference type="Proteomes" id="UP001153069">
    <property type="component" value="Unassembled WGS sequence"/>
</dbReference>